<dbReference type="InterPro" id="IPR015927">
    <property type="entry name" value="Peptidase_S24_S26A/B/C"/>
</dbReference>
<protein>
    <recommendedName>
        <fullName evidence="4">HTH cro/C1-type domain-containing protein</fullName>
    </recommendedName>
</protein>
<keyword evidence="3" id="KW-0804">Transcription</keyword>
<gene>
    <name evidence="5" type="ORF">BKK54_03220</name>
</gene>
<dbReference type="Proteomes" id="UP000188481">
    <property type="component" value="Unassembled WGS sequence"/>
</dbReference>
<dbReference type="InterPro" id="IPR010982">
    <property type="entry name" value="Lambda_DNA-bd_dom_sf"/>
</dbReference>
<name>A0A1V3J7V7_9PAST</name>
<keyword evidence="2" id="KW-0238">DNA-binding</keyword>
<dbReference type="SMART" id="SM00530">
    <property type="entry name" value="HTH_XRE"/>
    <property type="match status" value="1"/>
</dbReference>
<dbReference type="EMBL" id="MLHN01000005">
    <property type="protein sequence ID" value="OOF51435.1"/>
    <property type="molecule type" value="Genomic_DNA"/>
</dbReference>
<evidence type="ECO:0000256" key="3">
    <source>
        <dbReference type="ARBA" id="ARBA00023163"/>
    </source>
</evidence>
<evidence type="ECO:0000313" key="6">
    <source>
        <dbReference type="Proteomes" id="UP000188481"/>
    </source>
</evidence>
<dbReference type="Gene3D" id="2.10.109.10">
    <property type="entry name" value="Umud Fragment, subunit A"/>
    <property type="match status" value="1"/>
</dbReference>
<dbReference type="PANTHER" id="PTHR40661:SF3">
    <property type="entry name" value="FELS-1 PROPHAGE TRANSCRIPTIONAL REGULATOR"/>
    <property type="match status" value="1"/>
</dbReference>
<dbReference type="CDD" id="cd00093">
    <property type="entry name" value="HTH_XRE"/>
    <property type="match status" value="1"/>
</dbReference>
<dbReference type="STRING" id="1908264.BKK54_03220"/>
<proteinExistence type="predicted"/>
<feature type="domain" description="HTH cro/C1-type" evidence="4">
    <location>
        <begin position="7"/>
        <end position="64"/>
    </location>
</feature>
<dbReference type="GO" id="GO:0003677">
    <property type="term" value="F:DNA binding"/>
    <property type="evidence" value="ECO:0007669"/>
    <property type="project" value="UniProtKB-KW"/>
</dbReference>
<dbReference type="Pfam" id="PF01381">
    <property type="entry name" value="HTH_3"/>
    <property type="match status" value="1"/>
</dbReference>
<organism evidence="5 6">
    <name type="scientific">Rodentibacter genomosp. 1</name>
    <dbReference type="NCBI Taxonomy" id="1908264"/>
    <lineage>
        <taxon>Bacteria</taxon>
        <taxon>Pseudomonadati</taxon>
        <taxon>Pseudomonadota</taxon>
        <taxon>Gammaproteobacteria</taxon>
        <taxon>Pasteurellales</taxon>
        <taxon>Pasteurellaceae</taxon>
        <taxon>Rodentibacter</taxon>
    </lineage>
</organism>
<dbReference type="AlphaFoldDB" id="A0A1V3J7V7"/>
<dbReference type="CDD" id="cd06462">
    <property type="entry name" value="Peptidase_S24_S26"/>
    <property type="match status" value="1"/>
</dbReference>
<keyword evidence="1" id="KW-0805">Transcription regulation</keyword>
<keyword evidence="6" id="KW-1185">Reference proteome</keyword>
<dbReference type="SUPFAM" id="SSF51306">
    <property type="entry name" value="LexA/Signal peptidase"/>
    <property type="match status" value="1"/>
</dbReference>
<dbReference type="PANTHER" id="PTHR40661">
    <property type="match status" value="1"/>
</dbReference>
<evidence type="ECO:0000313" key="5">
    <source>
        <dbReference type="EMBL" id="OOF51435.1"/>
    </source>
</evidence>
<sequence>MKWNELVEARRKLLNLSQQDLADRLGVTQGAVGNWLNNRRKGDLSTIMKIFHALEMIEVTFNSNSGNVVCDYESTHNNVSPRIKIKGTLTFKSETSGEFEALDERYFTFYSNSPNTYAYQVLGSKLEPRIVSGEYIVVDPSAKLQNYDEVLIKLKNNKYMIRVLLTGRGDEWRYADPNTMNQDTDFNPSEIDTMEYISAIVKPQRTVEMKKSRDTND</sequence>
<reference evidence="5 6" key="1">
    <citation type="submission" date="2016-10" db="EMBL/GenBank/DDBJ databases">
        <title>Rodentibacter gen. nov. and new species.</title>
        <authorList>
            <person name="Christensen H."/>
        </authorList>
    </citation>
    <scope>NUCLEOTIDE SEQUENCE [LARGE SCALE GENOMIC DNA]</scope>
    <source>
        <strain evidence="6">ppn416</strain>
    </source>
</reference>
<dbReference type="Pfam" id="PF00717">
    <property type="entry name" value="Peptidase_S24"/>
    <property type="match status" value="1"/>
</dbReference>
<dbReference type="Gene3D" id="1.10.260.40">
    <property type="entry name" value="lambda repressor-like DNA-binding domains"/>
    <property type="match status" value="1"/>
</dbReference>
<dbReference type="InterPro" id="IPR036286">
    <property type="entry name" value="LexA/Signal_pep-like_sf"/>
</dbReference>
<dbReference type="InterPro" id="IPR001387">
    <property type="entry name" value="Cro/C1-type_HTH"/>
</dbReference>
<evidence type="ECO:0000256" key="2">
    <source>
        <dbReference type="ARBA" id="ARBA00023125"/>
    </source>
</evidence>
<evidence type="ECO:0000256" key="1">
    <source>
        <dbReference type="ARBA" id="ARBA00023015"/>
    </source>
</evidence>
<comment type="caution">
    <text evidence="5">The sequence shown here is derived from an EMBL/GenBank/DDBJ whole genome shotgun (WGS) entry which is preliminary data.</text>
</comment>
<dbReference type="RefSeq" id="WP_077541482.1">
    <property type="nucleotide sequence ID" value="NZ_MLHN01000005.1"/>
</dbReference>
<dbReference type="PROSITE" id="PS50943">
    <property type="entry name" value="HTH_CROC1"/>
    <property type="match status" value="1"/>
</dbReference>
<accession>A0A1V3J7V7</accession>
<dbReference type="SUPFAM" id="SSF47413">
    <property type="entry name" value="lambda repressor-like DNA-binding domains"/>
    <property type="match status" value="1"/>
</dbReference>
<evidence type="ECO:0000259" key="4">
    <source>
        <dbReference type="PROSITE" id="PS50943"/>
    </source>
</evidence>